<evidence type="ECO:0000256" key="4">
    <source>
        <dbReference type="ARBA" id="ARBA00022679"/>
    </source>
</evidence>
<keyword evidence="12" id="KW-1185">Reference proteome</keyword>
<keyword evidence="3" id="KW-0597">Phosphoprotein</keyword>
<dbReference type="InterPro" id="IPR011712">
    <property type="entry name" value="Sig_transdc_His_kin_sub3_dim/P"/>
</dbReference>
<dbReference type="InterPro" id="IPR055558">
    <property type="entry name" value="DUF7134"/>
</dbReference>
<dbReference type="GO" id="GO:0016020">
    <property type="term" value="C:membrane"/>
    <property type="evidence" value="ECO:0007669"/>
    <property type="project" value="InterPro"/>
</dbReference>
<accession>A0A918BXA6</accession>
<dbReference type="InterPro" id="IPR003594">
    <property type="entry name" value="HATPase_dom"/>
</dbReference>
<evidence type="ECO:0000256" key="9">
    <source>
        <dbReference type="SAM" id="Coils"/>
    </source>
</evidence>
<dbReference type="Pfam" id="PF02518">
    <property type="entry name" value="HATPase_c"/>
    <property type="match status" value="1"/>
</dbReference>
<keyword evidence="6 11" id="KW-0418">Kinase</keyword>
<dbReference type="Pfam" id="PF23539">
    <property type="entry name" value="DUF7134"/>
    <property type="match status" value="1"/>
</dbReference>
<evidence type="ECO:0000256" key="6">
    <source>
        <dbReference type="ARBA" id="ARBA00022777"/>
    </source>
</evidence>
<keyword evidence="5" id="KW-0547">Nucleotide-binding</keyword>
<dbReference type="Proteomes" id="UP000658320">
    <property type="component" value="Unassembled WGS sequence"/>
</dbReference>
<keyword evidence="9" id="KW-0175">Coiled coil</keyword>
<proteinExistence type="predicted"/>
<gene>
    <name evidence="11" type="ORF">GCM10010251_10450</name>
</gene>
<sequence length="424" mass="45396">MQSPDRPPVPDRPRTGRARPSGRLRFAQAWFRATVARWRSANPYAVDAALAALVLFAASLQWMFPDEGGERLTWQGWLLGAGTAVPLVWRRRAPFATACAVSVATTAQALHHAPPPDVMYGGLVVLYTTAALCAPGQRRFMLVGWLIGVAVTMRHEHGADPYEYAFQLLSVVCAYALGMLARVQRAYAAELEDRARRLERERTADTERARAQERARIARDMHDILAHAVSLMVVQAEAGPVVVRSDPARAEAAFDAIASTGRDAMTQLRRILGVLKEETGGTISPRSPRPGVAALGELVRQVAESTGLHTELRTSGASHPLPPDTEVAAYRVVQEALTNTVKHAYASSAVVELDWTEDGLTLTVTDDGRGPATGADGDGGHGLIGIRERASACGGAAEAGRGPDGGFRVVVRLPTAVERQAALG</sequence>
<evidence type="ECO:0000313" key="12">
    <source>
        <dbReference type="Proteomes" id="UP000658320"/>
    </source>
</evidence>
<feature type="coiled-coil region" evidence="9">
    <location>
        <begin position="181"/>
        <end position="215"/>
    </location>
</feature>
<dbReference type="GO" id="GO:0000155">
    <property type="term" value="F:phosphorelay sensor kinase activity"/>
    <property type="evidence" value="ECO:0007669"/>
    <property type="project" value="InterPro"/>
</dbReference>
<evidence type="ECO:0000256" key="7">
    <source>
        <dbReference type="ARBA" id="ARBA00022840"/>
    </source>
</evidence>
<evidence type="ECO:0000256" key="5">
    <source>
        <dbReference type="ARBA" id="ARBA00022741"/>
    </source>
</evidence>
<dbReference type="Gene3D" id="3.30.565.10">
    <property type="entry name" value="Histidine kinase-like ATPase, C-terminal domain"/>
    <property type="match status" value="1"/>
</dbReference>
<dbReference type="InterPro" id="IPR050482">
    <property type="entry name" value="Sensor_HK_TwoCompSys"/>
</dbReference>
<keyword evidence="8" id="KW-0902">Two-component regulatory system</keyword>
<organism evidence="11 12">
    <name type="scientific">Streptomyces aurantiogriseus</name>
    <dbReference type="NCBI Taxonomy" id="66870"/>
    <lineage>
        <taxon>Bacteria</taxon>
        <taxon>Bacillati</taxon>
        <taxon>Actinomycetota</taxon>
        <taxon>Actinomycetes</taxon>
        <taxon>Kitasatosporales</taxon>
        <taxon>Streptomycetaceae</taxon>
        <taxon>Streptomyces</taxon>
    </lineage>
</organism>
<dbReference type="SUPFAM" id="SSF55874">
    <property type="entry name" value="ATPase domain of HSP90 chaperone/DNA topoisomerase II/histidine kinase"/>
    <property type="match status" value="1"/>
</dbReference>
<evidence type="ECO:0000259" key="10">
    <source>
        <dbReference type="SMART" id="SM00387"/>
    </source>
</evidence>
<dbReference type="RefSeq" id="WP_189932660.1">
    <property type="nucleotide sequence ID" value="NZ_BMSX01000002.1"/>
</dbReference>
<evidence type="ECO:0000256" key="2">
    <source>
        <dbReference type="ARBA" id="ARBA00012438"/>
    </source>
</evidence>
<evidence type="ECO:0000313" key="11">
    <source>
        <dbReference type="EMBL" id="GGQ97432.1"/>
    </source>
</evidence>
<keyword evidence="7" id="KW-0067">ATP-binding</keyword>
<protein>
    <recommendedName>
        <fullName evidence="2">histidine kinase</fullName>
        <ecNumber evidence="2">2.7.13.3</ecNumber>
    </recommendedName>
</protein>
<dbReference type="InterPro" id="IPR036890">
    <property type="entry name" value="HATPase_C_sf"/>
</dbReference>
<dbReference type="GO" id="GO:0046983">
    <property type="term" value="F:protein dimerization activity"/>
    <property type="evidence" value="ECO:0007669"/>
    <property type="project" value="InterPro"/>
</dbReference>
<keyword evidence="4" id="KW-0808">Transferase</keyword>
<feature type="domain" description="Histidine kinase/HSP90-like ATPase" evidence="10">
    <location>
        <begin position="324"/>
        <end position="417"/>
    </location>
</feature>
<reference evidence="11" key="2">
    <citation type="submission" date="2020-09" db="EMBL/GenBank/DDBJ databases">
        <authorList>
            <person name="Sun Q."/>
            <person name="Ohkuma M."/>
        </authorList>
    </citation>
    <scope>NUCLEOTIDE SEQUENCE</scope>
    <source>
        <strain evidence="11">JCM 4346</strain>
    </source>
</reference>
<dbReference type="PANTHER" id="PTHR24421">
    <property type="entry name" value="NITRATE/NITRITE SENSOR PROTEIN NARX-RELATED"/>
    <property type="match status" value="1"/>
</dbReference>
<dbReference type="AlphaFoldDB" id="A0A918BXA6"/>
<evidence type="ECO:0000256" key="3">
    <source>
        <dbReference type="ARBA" id="ARBA00022553"/>
    </source>
</evidence>
<comment type="caution">
    <text evidence="11">The sequence shown here is derived from an EMBL/GenBank/DDBJ whole genome shotgun (WGS) entry which is preliminary data.</text>
</comment>
<evidence type="ECO:0000256" key="1">
    <source>
        <dbReference type="ARBA" id="ARBA00000085"/>
    </source>
</evidence>
<dbReference type="PANTHER" id="PTHR24421:SF10">
    <property type="entry name" value="NITRATE_NITRITE SENSOR PROTEIN NARQ"/>
    <property type="match status" value="1"/>
</dbReference>
<name>A0A918BXA6_9ACTN</name>
<dbReference type="Pfam" id="PF07730">
    <property type="entry name" value="HisKA_3"/>
    <property type="match status" value="1"/>
</dbReference>
<evidence type="ECO:0000256" key="8">
    <source>
        <dbReference type="ARBA" id="ARBA00023012"/>
    </source>
</evidence>
<dbReference type="SMART" id="SM00387">
    <property type="entry name" value="HATPase_c"/>
    <property type="match status" value="1"/>
</dbReference>
<dbReference type="EMBL" id="BMSX01000002">
    <property type="protein sequence ID" value="GGQ97432.1"/>
    <property type="molecule type" value="Genomic_DNA"/>
</dbReference>
<comment type="catalytic activity">
    <reaction evidence="1">
        <text>ATP + protein L-histidine = ADP + protein N-phospho-L-histidine.</text>
        <dbReference type="EC" id="2.7.13.3"/>
    </reaction>
</comment>
<dbReference type="GO" id="GO:0005524">
    <property type="term" value="F:ATP binding"/>
    <property type="evidence" value="ECO:0007669"/>
    <property type="project" value="UniProtKB-KW"/>
</dbReference>
<dbReference type="EC" id="2.7.13.3" evidence="2"/>
<dbReference type="Gene3D" id="1.20.5.1930">
    <property type="match status" value="1"/>
</dbReference>
<reference evidence="11" key="1">
    <citation type="journal article" date="2014" name="Int. J. Syst. Evol. Microbiol.">
        <title>Complete genome sequence of Corynebacterium casei LMG S-19264T (=DSM 44701T), isolated from a smear-ripened cheese.</title>
        <authorList>
            <consortium name="US DOE Joint Genome Institute (JGI-PGF)"/>
            <person name="Walter F."/>
            <person name="Albersmeier A."/>
            <person name="Kalinowski J."/>
            <person name="Ruckert C."/>
        </authorList>
    </citation>
    <scope>NUCLEOTIDE SEQUENCE</scope>
    <source>
        <strain evidence="11">JCM 4346</strain>
    </source>
</reference>
<dbReference type="CDD" id="cd16917">
    <property type="entry name" value="HATPase_UhpB-NarQ-NarX-like"/>
    <property type="match status" value="1"/>
</dbReference>